<dbReference type="Proteomes" id="UP000012062">
    <property type="component" value="Unassembled WGS sequence"/>
</dbReference>
<dbReference type="AlphaFoldDB" id="M5FBK5"/>
<reference evidence="1 2" key="1">
    <citation type="submission" date="2013-02" db="EMBL/GenBank/DDBJ databases">
        <authorList>
            <person name="Genoscope - CEA"/>
        </authorList>
    </citation>
    <scope>NUCLEOTIDE SEQUENCE [LARGE SCALE GENOMIC DNA]</scope>
    <source>
        <strain evidence="1 2">STM 2683</strain>
    </source>
</reference>
<dbReference type="EMBL" id="CAUM01000170">
    <property type="protein sequence ID" value="CCV09281.1"/>
    <property type="molecule type" value="Genomic_DNA"/>
</dbReference>
<proteinExistence type="predicted"/>
<evidence type="ECO:0000313" key="2">
    <source>
        <dbReference type="Proteomes" id="UP000012062"/>
    </source>
</evidence>
<organism evidence="1 2">
    <name type="scientific">Mesorhizobium metallidurans STM 2683</name>
    <dbReference type="NCBI Taxonomy" id="1297569"/>
    <lineage>
        <taxon>Bacteria</taxon>
        <taxon>Pseudomonadati</taxon>
        <taxon>Pseudomonadota</taxon>
        <taxon>Alphaproteobacteria</taxon>
        <taxon>Hyphomicrobiales</taxon>
        <taxon>Phyllobacteriaceae</taxon>
        <taxon>Mesorhizobium</taxon>
    </lineage>
</organism>
<sequence length="94" mass="10422">MGKGEWGRARARVAVSGRILTFARFTQASKPNAFDALCMSTSCCGYRFSTKALRSSSDGGLGFQDIMGLRLLWCRFLTSASKRTFSCISWKRHG</sequence>
<protein>
    <submittedName>
        <fullName evidence="1">Uncharacterized protein</fullName>
    </submittedName>
</protein>
<comment type="caution">
    <text evidence="1">The sequence shown here is derived from an EMBL/GenBank/DDBJ whole genome shotgun (WGS) entry which is preliminary data.</text>
</comment>
<name>M5FBK5_9HYPH</name>
<keyword evidence="2" id="KW-1185">Reference proteome</keyword>
<dbReference type="STRING" id="1297569.MESS2_980003"/>
<evidence type="ECO:0000313" key="1">
    <source>
        <dbReference type="EMBL" id="CCV09281.1"/>
    </source>
</evidence>
<accession>M5FBK5</accession>
<gene>
    <name evidence="1" type="ORF">MESS2_980003</name>
</gene>